<organism evidence="3 4">
    <name type="scientific">Acrasis kona</name>
    <dbReference type="NCBI Taxonomy" id="1008807"/>
    <lineage>
        <taxon>Eukaryota</taxon>
        <taxon>Discoba</taxon>
        <taxon>Heterolobosea</taxon>
        <taxon>Tetramitia</taxon>
        <taxon>Eutetramitia</taxon>
        <taxon>Acrasidae</taxon>
        <taxon>Acrasis</taxon>
    </lineage>
</organism>
<feature type="coiled-coil region" evidence="1">
    <location>
        <begin position="156"/>
        <end position="197"/>
    </location>
</feature>
<dbReference type="Proteomes" id="UP001431209">
    <property type="component" value="Unassembled WGS sequence"/>
</dbReference>
<gene>
    <name evidence="3" type="ORF">AKO1_011279</name>
</gene>
<sequence length="204" mass="23574">MLHSQSNKENEKISNSMDTKSEKKSTRSLKEALMMINDMGGYSSYETKEQKSLMLHNISLIPCEHVTDDEDDDIIMNFGVLDEQEESCIEELNFDKVSPITNRHVFSDDWSSILETPTKDHCSNLFKELVTTKPEENTAAIDKEHQNIKPKDAEAISEVQTDVPSLMNRIAELEVQLKDISKERDLWREKFLELKQQNVKNIKL</sequence>
<keyword evidence="1" id="KW-0175">Coiled coil</keyword>
<feature type="compositionally biased region" description="Basic and acidic residues" evidence="2">
    <location>
        <begin position="1"/>
        <end position="12"/>
    </location>
</feature>
<name>A0AAW2YVJ6_9EUKA</name>
<keyword evidence="4" id="KW-1185">Reference proteome</keyword>
<dbReference type="AlphaFoldDB" id="A0AAW2YVJ6"/>
<proteinExistence type="predicted"/>
<protein>
    <submittedName>
        <fullName evidence="3">Developmentally-regulated protein</fullName>
    </submittedName>
</protein>
<evidence type="ECO:0000256" key="2">
    <source>
        <dbReference type="SAM" id="MobiDB-lite"/>
    </source>
</evidence>
<accession>A0AAW2YVJ6</accession>
<evidence type="ECO:0000256" key="1">
    <source>
        <dbReference type="SAM" id="Coils"/>
    </source>
</evidence>
<comment type="caution">
    <text evidence="3">The sequence shown here is derived from an EMBL/GenBank/DDBJ whole genome shotgun (WGS) entry which is preliminary data.</text>
</comment>
<reference evidence="3 4" key="1">
    <citation type="submission" date="2024-03" db="EMBL/GenBank/DDBJ databases">
        <title>The Acrasis kona genome and developmental transcriptomes reveal deep origins of eukaryotic multicellular pathways.</title>
        <authorList>
            <person name="Sheikh S."/>
            <person name="Fu C.-J."/>
            <person name="Brown M.W."/>
            <person name="Baldauf S.L."/>
        </authorList>
    </citation>
    <scope>NUCLEOTIDE SEQUENCE [LARGE SCALE GENOMIC DNA]</scope>
    <source>
        <strain evidence="3 4">ATCC MYA-3509</strain>
    </source>
</reference>
<evidence type="ECO:0000313" key="3">
    <source>
        <dbReference type="EMBL" id="KAL0481466.1"/>
    </source>
</evidence>
<dbReference type="EMBL" id="JAOPGA020000768">
    <property type="protein sequence ID" value="KAL0481466.1"/>
    <property type="molecule type" value="Genomic_DNA"/>
</dbReference>
<evidence type="ECO:0000313" key="4">
    <source>
        <dbReference type="Proteomes" id="UP001431209"/>
    </source>
</evidence>
<feature type="region of interest" description="Disordered" evidence="2">
    <location>
        <begin position="1"/>
        <end position="27"/>
    </location>
</feature>